<protein>
    <submittedName>
        <fullName evidence="11">Sugar transferase</fullName>
    </submittedName>
</protein>
<keyword evidence="8" id="KW-0270">Exopolysaccharide synthesis</keyword>
<keyword evidence="3" id="KW-1003">Cell membrane</keyword>
<comment type="caution">
    <text evidence="11">The sequence shown here is derived from an EMBL/GenBank/DDBJ whole genome shotgun (WGS) entry which is preliminary data.</text>
</comment>
<evidence type="ECO:0000256" key="3">
    <source>
        <dbReference type="ARBA" id="ARBA00022475"/>
    </source>
</evidence>
<evidence type="ECO:0000256" key="1">
    <source>
        <dbReference type="ARBA" id="ARBA00004236"/>
    </source>
</evidence>
<keyword evidence="12" id="KW-1185">Reference proteome</keyword>
<evidence type="ECO:0000313" key="12">
    <source>
        <dbReference type="Proteomes" id="UP000309747"/>
    </source>
</evidence>
<reference evidence="11 12" key="1">
    <citation type="submission" date="2019-04" db="EMBL/GenBank/DDBJ databases">
        <authorList>
            <person name="Li J."/>
        </authorList>
    </citation>
    <scope>NUCLEOTIDE SEQUENCE [LARGE SCALE GENOMIC DNA]</scope>
    <source>
        <strain evidence="11 12">KCTC 42687</strain>
    </source>
</reference>
<comment type="similarity">
    <text evidence="2">Belongs to the bacterial sugar transferase family.</text>
</comment>
<sequence>MAHHNDAGNGLTSDPALDLSLDTQGIYVQGGKRLLDTVLILLALPILLPFLVVVALAVMVDGRSPFYVQERLGRAWKPFRMYKFRTMKPGADALLAAYLHENPAARIEWDHHQKLREDPRITRVGRILRKTSLDELPQLLNVLRGQMSLVGPRPMMTEQRSMYPGFYYALHRPGLTGLWQVSERNGTTFAARSVYDQRYCEEVSLSMDLSLIVRTFRIVLRATGC</sequence>
<proteinExistence type="inferred from homology"/>
<keyword evidence="6 9" id="KW-1133">Transmembrane helix</keyword>
<dbReference type="GO" id="GO:0016780">
    <property type="term" value="F:phosphotransferase activity, for other substituted phosphate groups"/>
    <property type="evidence" value="ECO:0007669"/>
    <property type="project" value="TreeGrafter"/>
</dbReference>
<dbReference type="AlphaFoldDB" id="A0A4U0R9V2"/>
<evidence type="ECO:0000256" key="9">
    <source>
        <dbReference type="SAM" id="Phobius"/>
    </source>
</evidence>
<evidence type="ECO:0000256" key="4">
    <source>
        <dbReference type="ARBA" id="ARBA00022679"/>
    </source>
</evidence>
<dbReference type="GO" id="GO:0005886">
    <property type="term" value="C:plasma membrane"/>
    <property type="evidence" value="ECO:0007669"/>
    <property type="project" value="UniProtKB-SubCell"/>
</dbReference>
<evidence type="ECO:0000256" key="7">
    <source>
        <dbReference type="ARBA" id="ARBA00023136"/>
    </source>
</evidence>
<gene>
    <name evidence="11" type="ORF">FA743_09185</name>
</gene>
<feature type="transmembrane region" description="Helical" evidence="9">
    <location>
        <begin position="38"/>
        <end position="60"/>
    </location>
</feature>
<evidence type="ECO:0000313" key="11">
    <source>
        <dbReference type="EMBL" id="TJZ91983.1"/>
    </source>
</evidence>
<dbReference type="Pfam" id="PF02397">
    <property type="entry name" value="Bac_transf"/>
    <property type="match status" value="1"/>
</dbReference>
<keyword evidence="5 9" id="KW-0812">Transmembrane</keyword>
<accession>A0A4U0R9V2</accession>
<dbReference type="GO" id="GO:0000271">
    <property type="term" value="P:polysaccharide biosynthetic process"/>
    <property type="evidence" value="ECO:0007669"/>
    <property type="project" value="UniProtKB-KW"/>
</dbReference>
<comment type="subcellular location">
    <subcellularLocation>
        <location evidence="1">Cell membrane</location>
    </subcellularLocation>
</comment>
<evidence type="ECO:0000256" key="8">
    <source>
        <dbReference type="ARBA" id="ARBA00023169"/>
    </source>
</evidence>
<evidence type="ECO:0000256" key="6">
    <source>
        <dbReference type="ARBA" id="ARBA00022989"/>
    </source>
</evidence>
<evidence type="ECO:0000256" key="5">
    <source>
        <dbReference type="ARBA" id="ARBA00022692"/>
    </source>
</evidence>
<dbReference type="InterPro" id="IPR003362">
    <property type="entry name" value="Bact_transf"/>
</dbReference>
<dbReference type="RefSeq" id="WP_136885815.1">
    <property type="nucleotide sequence ID" value="NZ_SUNI01000006.1"/>
</dbReference>
<organism evidence="11 12">
    <name type="scientific">Paracoccus gahaiensis</name>
    <dbReference type="NCBI Taxonomy" id="1706839"/>
    <lineage>
        <taxon>Bacteria</taxon>
        <taxon>Pseudomonadati</taxon>
        <taxon>Pseudomonadota</taxon>
        <taxon>Alphaproteobacteria</taxon>
        <taxon>Rhodobacterales</taxon>
        <taxon>Paracoccaceae</taxon>
        <taxon>Paracoccus</taxon>
    </lineage>
</organism>
<dbReference type="PANTHER" id="PTHR30576">
    <property type="entry name" value="COLANIC BIOSYNTHESIS UDP-GLUCOSE LIPID CARRIER TRANSFERASE"/>
    <property type="match status" value="1"/>
</dbReference>
<feature type="domain" description="Bacterial sugar transferase" evidence="10">
    <location>
        <begin position="32"/>
        <end position="220"/>
    </location>
</feature>
<dbReference type="PANTHER" id="PTHR30576:SF4">
    <property type="entry name" value="UNDECAPRENYL-PHOSPHATE GALACTOSE PHOSPHOTRANSFERASE"/>
    <property type="match status" value="1"/>
</dbReference>
<evidence type="ECO:0000259" key="10">
    <source>
        <dbReference type="Pfam" id="PF02397"/>
    </source>
</evidence>
<name>A0A4U0R9V2_9RHOB</name>
<keyword evidence="4 11" id="KW-0808">Transferase</keyword>
<dbReference type="Proteomes" id="UP000309747">
    <property type="component" value="Unassembled WGS sequence"/>
</dbReference>
<keyword evidence="7 9" id="KW-0472">Membrane</keyword>
<dbReference type="OrthoDB" id="9808602at2"/>
<dbReference type="EMBL" id="SUNI01000006">
    <property type="protein sequence ID" value="TJZ91983.1"/>
    <property type="molecule type" value="Genomic_DNA"/>
</dbReference>
<evidence type="ECO:0000256" key="2">
    <source>
        <dbReference type="ARBA" id="ARBA00006464"/>
    </source>
</evidence>